<keyword evidence="1" id="KW-0175">Coiled coil</keyword>
<evidence type="ECO:0000256" key="1">
    <source>
        <dbReference type="SAM" id="Coils"/>
    </source>
</evidence>
<dbReference type="RefSeq" id="WP_158424572.1">
    <property type="nucleotide sequence ID" value="NZ_JAOQJQ010000002.1"/>
</dbReference>
<feature type="coiled-coil region" evidence="1">
    <location>
        <begin position="173"/>
        <end position="239"/>
    </location>
</feature>
<evidence type="ECO:0000313" key="4">
    <source>
        <dbReference type="EMBL" id="MCU6761790.1"/>
    </source>
</evidence>
<dbReference type="EMBL" id="JAOQJQ010000002">
    <property type="protein sequence ID" value="MCU6761790.1"/>
    <property type="molecule type" value="Genomic_DNA"/>
</dbReference>
<keyword evidence="2" id="KW-1133">Transmembrane helix</keyword>
<gene>
    <name evidence="4" type="ORF">OCV88_05475</name>
</gene>
<evidence type="ECO:0000313" key="5">
    <source>
        <dbReference type="Proteomes" id="UP001652442"/>
    </source>
</evidence>
<dbReference type="InterPro" id="IPR027417">
    <property type="entry name" value="P-loop_NTPase"/>
</dbReference>
<proteinExistence type="predicted"/>
<accession>A0ABT2THY5</accession>
<keyword evidence="2" id="KW-0472">Membrane</keyword>
<dbReference type="PANTHER" id="PTHR41259:SF1">
    <property type="entry name" value="DOUBLE-STRAND BREAK REPAIR RAD50 ATPASE, PUTATIVE-RELATED"/>
    <property type="match status" value="1"/>
</dbReference>
<dbReference type="Gene3D" id="3.40.50.300">
    <property type="entry name" value="P-loop containing nucleotide triphosphate hydrolases"/>
    <property type="match status" value="2"/>
</dbReference>
<feature type="domain" description="YhaN AAA" evidence="3">
    <location>
        <begin position="1"/>
        <end position="196"/>
    </location>
</feature>
<reference evidence="4 5" key="1">
    <citation type="journal article" date="2021" name="ISME Commun">
        <title>Automated analysis of genomic sequences facilitates high-throughput and comprehensive description of bacteria.</title>
        <authorList>
            <person name="Hitch T.C.A."/>
        </authorList>
    </citation>
    <scope>NUCLEOTIDE SEQUENCE [LARGE SCALE GENOMIC DNA]</scope>
    <source>
        <strain evidence="4 5">Sanger_109</strain>
    </source>
</reference>
<evidence type="ECO:0000259" key="3">
    <source>
        <dbReference type="Pfam" id="PF13514"/>
    </source>
</evidence>
<keyword evidence="2" id="KW-0812">Transmembrane</keyword>
<evidence type="ECO:0000256" key="2">
    <source>
        <dbReference type="SAM" id="Phobius"/>
    </source>
</evidence>
<dbReference type="PANTHER" id="PTHR41259">
    <property type="entry name" value="DOUBLE-STRAND BREAK REPAIR RAD50 ATPASE, PUTATIVE-RELATED"/>
    <property type="match status" value="1"/>
</dbReference>
<organism evidence="4 5">
    <name type="scientific">Brotonthovivens ammoniilytica</name>
    <dbReference type="NCBI Taxonomy" id="2981725"/>
    <lineage>
        <taxon>Bacteria</taxon>
        <taxon>Bacillati</taxon>
        <taxon>Bacillota</taxon>
        <taxon>Clostridia</taxon>
        <taxon>Lachnospirales</taxon>
        <taxon>Lachnospiraceae</taxon>
        <taxon>Brotonthovivens</taxon>
    </lineage>
</organism>
<dbReference type="Pfam" id="PF13514">
    <property type="entry name" value="AAA_27"/>
    <property type="match status" value="1"/>
</dbReference>
<name>A0ABT2THY5_9FIRM</name>
<sequence length="533" mass="62018">MIIKRIDIRKFGVLQSCQENFSDGLNIIYGENEAGKSTMQQFLKGMLFGLEKKRGKASEGDPYQKYEPWDAPSFYSGSMVFETGGREFLLERNFYSKEKTSRLLNVQDFEELSVEHGDLQMLLGGISKAAYENTYFISQDRLLPGKDLGALLADEKNNFSRTGDGSFQLSAAVRTLQDRRKRYEKQRKILQTEREERFRQLETEEAVLMRDYESVKIKIQEKKEERKRIEYRIESFRKENIKSAGGIVPPGDENEKRAWNPWIIFGVVCFLLNHLLKGTLHLPGAVFFILQAIFAGMVVFGIVRVFQQKKAEELREIQERSSTEQKEEQQEAEINRMYESVKMIQGALAAIEEEGRDRELSLENIREQKKEQSTAGAEELELLRKEEAVCLAEEILKKLSADFQADRDDFLNEQMSEIISQITKGKYDDIRINEKHGIEVVSEFQTRKPEAYSQATMQQMYFAYRMAAGRLLAGEEKLPLMFDEAFAGYDRQRLLAVLQWLARQEQQVFLFTCRELEADILRENQIKFQEIRL</sequence>
<protein>
    <submittedName>
        <fullName evidence="4">AAA family ATPase</fullName>
    </submittedName>
</protein>
<keyword evidence="5" id="KW-1185">Reference proteome</keyword>
<dbReference type="Proteomes" id="UP001652442">
    <property type="component" value="Unassembled WGS sequence"/>
</dbReference>
<feature type="transmembrane region" description="Helical" evidence="2">
    <location>
        <begin position="282"/>
        <end position="306"/>
    </location>
</feature>
<dbReference type="InterPro" id="IPR038734">
    <property type="entry name" value="YhaN_AAA"/>
</dbReference>
<dbReference type="SUPFAM" id="SSF52540">
    <property type="entry name" value="P-loop containing nucleoside triphosphate hydrolases"/>
    <property type="match status" value="1"/>
</dbReference>
<comment type="caution">
    <text evidence="4">The sequence shown here is derived from an EMBL/GenBank/DDBJ whole genome shotgun (WGS) entry which is preliminary data.</text>
</comment>